<dbReference type="GO" id="GO:0045121">
    <property type="term" value="C:membrane raft"/>
    <property type="evidence" value="ECO:0007669"/>
    <property type="project" value="UniProtKB-SubCell"/>
</dbReference>
<keyword evidence="16" id="KW-1185">Reference proteome</keyword>
<name>A0AA36G0F7_9BILA</name>
<comment type="subcellular location">
    <subcellularLocation>
        <location evidence="1">Cell membrane</location>
        <topology evidence="1">Lipid-anchor</topology>
        <topology evidence="1">GPI-anchor</topology>
        <orientation evidence="1">Extracellular side</orientation>
    </subcellularLocation>
    <subcellularLocation>
        <location evidence="9">Membrane raft</location>
        <topology evidence="9">Lipid-anchor</topology>
        <topology evidence="9">GPI-anchor</topology>
        <orientation evidence="9">Extracellular side</orientation>
    </subcellularLocation>
</comment>
<feature type="chain" id="PRO_5041291240" description="UPAR/Ly6 domain-containing protein qvr" evidence="14">
    <location>
        <begin position="20"/>
        <end position="160"/>
    </location>
</feature>
<protein>
    <recommendedName>
        <fullName evidence="10">UPAR/Ly6 domain-containing protein qvr</fullName>
    </recommendedName>
    <alternativeName>
        <fullName evidence="11">Protein quiver</fullName>
    </alternativeName>
    <alternativeName>
        <fullName evidence="8">Protein sleepless</fullName>
    </alternativeName>
</protein>
<dbReference type="InterPro" id="IPR045860">
    <property type="entry name" value="Snake_toxin-like_sf"/>
</dbReference>
<evidence type="ECO:0000256" key="12">
    <source>
        <dbReference type="ARBA" id="ARBA00045788"/>
    </source>
</evidence>
<evidence type="ECO:0000256" key="3">
    <source>
        <dbReference type="ARBA" id="ARBA00022475"/>
    </source>
</evidence>
<comment type="subunit">
    <text evidence="13">Interacts (via loop 2 of the three-fingered Ly-6 domain) with Sh/shaker; this interaction may stabilize both components of the complex and may be required for targeting or retention of Sh/shaker to neural cell projections. Interacts (via loop 2 of the three-fingered Ly-6 domain) with nAChRalpha3 and potentially other nicotinic acetylcholine receptors; this interaction is required for antagonism of nicotinic acetylcholine receptors.</text>
</comment>
<dbReference type="InterPro" id="IPR050975">
    <property type="entry name" value="Sleep_regulator"/>
</dbReference>
<evidence type="ECO:0000313" key="15">
    <source>
        <dbReference type="EMBL" id="CAJ0574982.1"/>
    </source>
</evidence>
<keyword evidence="6" id="KW-1015">Disulfide bond</keyword>
<evidence type="ECO:0000256" key="13">
    <source>
        <dbReference type="ARBA" id="ARBA00046769"/>
    </source>
</evidence>
<keyword evidence="7" id="KW-0325">Glycoprotein</keyword>
<dbReference type="GO" id="GO:0032222">
    <property type="term" value="P:regulation of synaptic transmission, cholinergic"/>
    <property type="evidence" value="ECO:0007669"/>
    <property type="project" value="InterPro"/>
</dbReference>
<feature type="signal peptide" evidence="14">
    <location>
        <begin position="1"/>
        <end position="19"/>
    </location>
</feature>
<dbReference type="GO" id="GO:0030431">
    <property type="term" value="P:sleep"/>
    <property type="evidence" value="ECO:0007669"/>
    <property type="project" value="InterPro"/>
</dbReference>
<evidence type="ECO:0000256" key="8">
    <source>
        <dbReference type="ARBA" id="ARBA00031037"/>
    </source>
</evidence>
<sequence length="160" mass="18379">MRNELGLFVIFACVFEIVCQSVDIRCYSCTSMEAEQLLNDVTDPNWRRWLENVRNVPYTETCKDYFQVDRAIRSGVKNQNCEDGACMKMWFQEVNGASHVWRSCIPNARDQIRSDCTRVSTSQGEMEVCTCTGNLCNFSPQRSAYFISIFVLCALLPLIL</sequence>
<dbReference type="PANTHER" id="PTHR33562:SF31">
    <property type="entry name" value="PROTEIN QUIVER"/>
    <property type="match status" value="1"/>
</dbReference>
<evidence type="ECO:0000256" key="6">
    <source>
        <dbReference type="ARBA" id="ARBA00023157"/>
    </source>
</evidence>
<dbReference type="PANTHER" id="PTHR33562">
    <property type="entry name" value="ATILLA, ISOFORM B-RELATED-RELATED"/>
    <property type="match status" value="1"/>
</dbReference>
<dbReference type="Pfam" id="PF17064">
    <property type="entry name" value="QVR"/>
    <property type="match status" value="1"/>
</dbReference>
<evidence type="ECO:0000256" key="14">
    <source>
        <dbReference type="SAM" id="SignalP"/>
    </source>
</evidence>
<evidence type="ECO:0000256" key="9">
    <source>
        <dbReference type="ARBA" id="ARBA00044499"/>
    </source>
</evidence>
<dbReference type="EMBL" id="CATQJA010002635">
    <property type="protein sequence ID" value="CAJ0574982.1"/>
    <property type="molecule type" value="Genomic_DNA"/>
</dbReference>
<dbReference type="GO" id="GO:0048511">
    <property type="term" value="P:rhythmic process"/>
    <property type="evidence" value="ECO:0007669"/>
    <property type="project" value="UniProtKB-KW"/>
</dbReference>
<comment type="function">
    <text evidence="12">Bifunctional regulator of neuronal activity in the mushroom body, and possibly other regions of the brain, that acts as a signaling molecule required for homeostatic regulation of sleep under normal conditions and after sleep deprivation. Reduces neuronal excitability by enhancing Sh/shaker K(+) channel activity; possibly by stabilizing Sh/shaker to increase protein levels, accelerating its activation kinetics, slowing C-type inactivation and enhancing recovery from inactivation. Specifically affects the A-type K(+) current. Antagonizes nicotinic acetylcholine receptors (nAChRs) to reduce synaptic transmission, possibly by preventing their localization to the cell surface. Required for regulation of neuromuscular excitability and plasticity at neuromuscular junctions.</text>
</comment>
<dbReference type="Proteomes" id="UP001177023">
    <property type="component" value="Unassembled WGS sequence"/>
</dbReference>
<evidence type="ECO:0000256" key="4">
    <source>
        <dbReference type="ARBA" id="ARBA00022729"/>
    </source>
</evidence>
<evidence type="ECO:0000313" key="16">
    <source>
        <dbReference type="Proteomes" id="UP001177023"/>
    </source>
</evidence>
<accession>A0AA36G0F7</accession>
<evidence type="ECO:0000256" key="11">
    <source>
        <dbReference type="ARBA" id="ARBA00044561"/>
    </source>
</evidence>
<proteinExistence type="inferred from homology"/>
<dbReference type="InterPro" id="IPR031424">
    <property type="entry name" value="QVR-like"/>
</dbReference>
<keyword evidence="5" id="KW-0090">Biological rhythms</keyword>
<evidence type="ECO:0000256" key="2">
    <source>
        <dbReference type="ARBA" id="ARBA00010522"/>
    </source>
</evidence>
<organism evidence="15 16">
    <name type="scientific">Mesorhabditis spiculigera</name>
    <dbReference type="NCBI Taxonomy" id="96644"/>
    <lineage>
        <taxon>Eukaryota</taxon>
        <taxon>Metazoa</taxon>
        <taxon>Ecdysozoa</taxon>
        <taxon>Nematoda</taxon>
        <taxon>Chromadorea</taxon>
        <taxon>Rhabditida</taxon>
        <taxon>Rhabditina</taxon>
        <taxon>Rhabditomorpha</taxon>
        <taxon>Rhabditoidea</taxon>
        <taxon>Rhabditidae</taxon>
        <taxon>Mesorhabditinae</taxon>
        <taxon>Mesorhabditis</taxon>
    </lineage>
</organism>
<reference evidence="15" key="1">
    <citation type="submission" date="2023-06" db="EMBL/GenBank/DDBJ databases">
        <authorList>
            <person name="Delattre M."/>
        </authorList>
    </citation>
    <scope>NUCLEOTIDE SEQUENCE</scope>
    <source>
        <strain evidence="15">AF72</strain>
    </source>
</reference>
<comment type="similarity">
    <text evidence="2">Belongs to the quiver family.</text>
</comment>
<keyword evidence="3" id="KW-1003">Cell membrane</keyword>
<evidence type="ECO:0000256" key="1">
    <source>
        <dbReference type="ARBA" id="ARBA00004471"/>
    </source>
</evidence>
<keyword evidence="4 14" id="KW-0732">Signal</keyword>
<keyword evidence="3" id="KW-0472">Membrane</keyword>
<feature type="non-terminal residue" evidence="15">
    <location>
        <position position="1"/>
    </location>
</feature>
<dbReference type="SUPFAM" id="SSF57302">
    <property type="entry name" value="Snake toxin-like"/>
    <property type="match status" value="1"/>
</dbReference>
<evidence type="ECO:0000256" key="7">
    <source>
        <dbReference type="ARBA" id="ARBA00023180"/>
    </source>
</evidence>
<dbReference type="AlphaFoldDB" id="A0AA36G0F7"/>
<evidence type="ECO:0000256" key="5">
    <source>
        <dbReference type="ARBA" id="ARBA00023108"/>
    </source>
</evidence>
<gene>
    <name evidence="15" type="ORF">MSPICULIGERA_LOCUS13302</name>
</gene>
<dbReference type="GO" id="GO:0005886">
    <property type="term" value="C:plasma membrane"/>
    <property type="evidence" value="ECO:0007669"/>
    <property type="project" value="UniProtKB-SubCell"/>
</dbReference>
<comment type="caution">
    <text evidence="15">The sequence shown here is derived from an EMBL/GenBank/DDBJ whole genome shotgun (WGS) entry which is preliminary data.</text>
</comment>
<evidence type="ECO:0000256" key="10">
    <source>
        <dbReference type="ARBA" id="ARBA00044524"/>
    </source>
</evidence>